<organism evidence="2 3">
    <name type="scientific">Mycena albidolilacea</name>
    <dbReference type="NCBI Taxonomy" id="1033008"/>
    <lineage>
        <taxon>Eukaryota</taxon>
        <taxon>Fungi</taxon>
        <taxon>Dikarya</taxon>
        <taxon>Basidiomycota</taxon>
        <taxon>Agaricomycotina</taxon>
        <taxon>Agaricomycetes</taxon>
        <taxon>Agaricomycetidae</taxon>
        <taxon>Agaricales</taxon>
        <taxon>Marasmiineae</taxon>
        <taxon>Mycenaceae</taxon>
        <taxon>Mycena</taxon>
    </lineage>
</organism>
<feature type="compositionally biased region" description="Polar residues" evidence="1">
    <location>
        <begin position="94"/>
        <end position="104"/>
    </location>
</feature>
<keyword evidence="3" id="KW-1185">Reference proteome</keyword>
<feature type="region of interest" description="Disordered" evidence="1">
    <location>
        <begin position="92"/>
        <end position="203"/>
    </location>
</feature>
<comment type="caution">
    <text evidence="2">The sequence shown here is derived from an EMBL/GenBank/DDBJ whole genome shotgun (WGS) entry which is preliminary data.</text>
</comment>
<evidence type="ECO:0000313" key="2">
    <source>
        <dbReference type="EMBL" id="KAJ7361445.1"/>
    </source>
</evidence>
<dbReference type="Proteomes" id="UP001218218">
    <property type="component" value="Unassembled WGS sequence"/>
</dbReference>
<proteinExistence type="predicted"/>
<feature type="compositionally biased region" description="Basic and acidic residues" evidence="1">
    <location>
        <begin position="26"/>
        <end position="36"/>
    </location>
</feature>
<feature type="compositionally biased region" description="Low complexity" evidence="1">
    <location>
        <begin position="1"/>
        <end position="20"/>
    </location>
</feature>
<reference evidence="2" key="1">
    <citation type="submission" date="2023-03" db="EMBL/GenBank/DDBJ databases">
        <title>Massive genome expansion in bonnet fungi (Mycena s.s.) driven by repeated elements and novel gene families across ecological guilds.</title>
        <authorList>
            <consortium name="Lawrence Berkeley National Laboratory"/>
            <person name="Harder C.B."/>
            <person name="Miyauchi S."/>
            <person name="Viragh M."/>
            <person name="Kuo A."/>
            <person name="Thoen E."/>
            <person name="Andreopoulos B."/>
            <person name="Lu D."/>
            <person name="Skrede I."/>
            <person name="Drula E."/>
            <person name="Henrissat B."/>
            <person name="Morin E."/>
            <person name="Kohler A."/>
            <person name="Barry K."/>
            <person name="LaButti K."/>
            <person name="Morin E."/>
            <person name="Salamov A."/>
            <person name="Lipzen A."/>
            <person name="Mereny Z."/>
            <person name="Hegedus B."/>
            <person name="Baldrian P."/>
            <person name="Stursova M."/>
            <person name="Weitz H."/>
            <person name="Taylor A."/>
            <person name="Grigoriev I.V."/>
            <person name="Nagy L.G."/>
            <person name="Martin F."/>
            <person name="Kauserud H."/>
        </authorList>
    </citation>
    <scope>NUCLEOTIDE SEQUENCE</scope>
    <source>
        <strain evidence="2">CBHHK002</strain>
    </source>
</reference>
<protein>
    <submittedName>
        <fullName evidence="2">Uncharacterized protein</fullName>
    </submittedName>
</protein>
<name>A0AAD7AKQ8_9AGAR</name>
<dbReference type="EMBL" id="JARIHO010000005">
    <property type="protein sequence ID" value="KAJ7361445.1"/>
    <property type="molecule type" value="Genomic_DNA"/>
</dbReference>
<feature type="compositionally biased region" description="Low complexity" evidence="1">
    <location>
        <begin position="157"/>
        <end position="171"/>
    </location>
</feature>
<gene>
    <name evidence="2" type="ORF">DFH08DRAFT_844181</name>
</gene>
<feature type="compositionally biased region" description="Low complexity" evidence="1">
    <location>
        <begin position="188"/>
        <end position="202"/>
    </location>
</feature>
<sequence length="276" mass="30060">MNSTTTSKTSTKASRSLSTRPIVVQLDHDIGHDAEHQSQVGDLVSPPDSPTRPRVTTRALRRKKHLSIYRTSAPPQSPVAEVAIEIPLVVRPQSMVSPPSTIDDSPSYPPTKPQMHMHARTQSQPNVRLGHPSRPYYSAIRKNMSRPNSPYDSPYGSSSRPASPSRATSPTFGYLPQTFEDSDDDETPSASRAASPSTLASRFSFGGSSALHSGFSVSGEMEMRMALAALSRGQQQESSFQFQETAKAQSSVHGRVMKLGKGLKDLVRKKHAYASQ</sequence>
<accession>A0AAD7AKQ8</accession>
<evidence type="ECO:0000256" key="1">
    <source>
        <dbReference type="SAM" id="MobiDB-lite"/>
    </source>
</evidence>
<evidence type="ECO:0000313" key="3">
    <source>
        <dbReference type="Proteomes" id="UP001218218"/>
    </source>
</evidence>
<feature type="region of interest" description="Disordered" evidence="1">
    <location>
        <begin position="1"/>
        <end position="77"/>
    </location>
</feature>
<dbReference type="AlphaFoldDB" id="A0AAD7AKQ8"/>